<dbReference type="Proteomes" id="UP000250140">
    <property type="component" value="Unassembled WGS sequence"/>
</dbReference>
<keyword evidence="3" id="KW-0548">Nucleotidyltransferase</keyword>
<dbReference type="GO" id="GO:0003950">
    <property type="term" value="F:NAD+ poly-ADP-ribosyltransferase activity"/>
    <property type="evidence" value="ECO:0007669"/>
    <property type="project" value="InterPro"/>
</dbReference>
<dbReference type="PROSITE" id="PS50127">
    <property type="entry name" value="UBC_2"/>
    <property type="match status" value="1"/>
</dbReference>
<evidence type="ECO:0000313" key="7">
    <source>
        <dbReference type="EMBL" id="OCL12290.1"/>
    </source>
</evidence>
<evidence type="ECO:0000313" key="8">
    <source>
        <dbReference type="Proteomes" id="UP000250140"/>
    </source>
</evidence>
<dbReference type="PANTHER" id="PTHR21328">
    <property type="entry name" value="POLY ADP-RIBOSE POLYMERASE FAMILY, MEMBER PARP"/>
    <property type="match status" value="1"/>
</dbReference>
<evidence type="ECO:0000256" key="2">
    <source>
        <dbReference type="ARBA" id="ARBA00022679"/>
    </source>
</evidence>
<dbReference type="EMBL" id="KV748895">
    <property type="protein sequence ID" value="OCL12290.1"/>
    <property type="molecule type" value="Genomic_DNA"/>
</dbReference>
<dbReference type="InterPro" id="IPR016135">
    <property type="entry name" value="UBQ-conjugating_enzyme/RWD"/>
</dbReference>
<proteinExistence type="predicted"/>
<evidence type="ECO:0000256" key="1">
    <source>
        <dbReference type="ARBA" id="ARBA00022676"/>
    </source>
</evidence>
<dbReference type="InterPro" id="IPR012317">
    <property type="entry name" value="Poly(ADP-ribose)pol_cat_dom"/>
</dbReference>
<evidence type="ECO:0000256" key="3">
    <source>
        <dbReference type="ARBA" id="ARBA00022695"/>
    </source>
</evidence>
<dbReference type="OrthoDB" id="109543at2759"/>
<keyword evidence="2" id="KW-0808">Transferase</keyword>
<dbReference type="Pfam" id="PF00644">
    <property type="entry name" value="PARP"/>
    <property type="match status" value="1"/>
</dbReference>
<protein>
    <recommendedName>
        <fullName evidence="6">UBC core domain-containing protein</fullName>
    </recommendedName>
</protein>
<dbReference type="SMART" id="SM00212">
    <property type="entry name" value="UBCc"/>
    <property type="match status" value="1"/>
</dbReference>
<sequence length="1209" mass="134724">MPRKAFIADLQKAVGGVVIAGISDVQSGNDDGEFTFRVKSATNGGTLELSALIPDVSEYPSSHTCMFFAPDNAPNKVAQALSNLSDSAPGKNIIQLLELVAKSLESTDHDGDTQMFDSGDDFQSNDEDEDDEDDDYSADEYFPDDDVVPQPIFGKTETSDIQPHAQPTSLFRNRIRMDLIAVKANGLKVGHLGSLLDGLGCYVSISCRISKLGISEEAMQAWQIEPSEYLILIIHYPGGYKSIDSLKSYDAQTARRHIGMRIGISSSYKPTMQEAVRAFTTLSKDEEKRRDDSQGESQDVSNRGFRNSFISRPLNELLNERLITLIEYRYMGMPWSGAEEYYNDHYGTNIENSDLMNDKYMEVENVSTSFPGLVTADHIRETATEQLHSFPLIAMQFVLRHFVRCTEFCLVCFCKMQDDLEAIKPYVCDKPLCLYQYMSLGFGPSIEHEIIAQPKVVDLLISFCYASARQGGLKDFPTGLSLMVPPSSAFENEQPNQPQTANYPYNFNQPTVTPPSPATNTITGGVEPGKMRFNYSKLEMIFDDPNQKVPFRTGDWVVIRTSDNPIKSLHCRVVETTFFPTIKVSEPIVPSSAILPPSLPSIPGQPKPPALPVPSTFTPATFYIYNQNFDDLHEFYKRQAIYSLLETLPSVADMKQYLTRKAQSGLNTWVDRLSPAALGVLRWIIASNRACIIQVDDCRDSDLKAKKGEERLYGMNGWMQFRFAMGAPDKERRFINSVRSTTDRLKLKYPTLFAWHGSPLQNWHSIIREGLHFNFTAHGRAYGHGVYHSLDVHTSLGYTGMGYTSTSSWPQSELKVNSAMALNEIVNAPKEFVSSTPHLVVAQLDWIQTRYLFVKGAQSDFKLNEVDVKPLQIHEQDPTMTPKGQTDKVVIPITAVSCSRRPQSLSVKTGSKRVKASGKNIYDPIVLDGEDDDSASVCTLDEDVAILVEEEVPRDPLPESQMSSGKGKGKATSFFSKLVGSSQPKDSKPSKPLTDFIPGSLEHSNLPMLEPPVWATPSATKRLQQDFKALLKVQSSEPLHELGWYIDPELVTNMYQWIVELHSFEPHLPLAKDMKSKGIKSIVMELRFGKDYPMSPPFVRVIRPRFLGFQQGGGGHVTAGGALCMELLTNNGWSAVSSIESVLLQVRLAMSSLDPKPARLENGPPRDYYVNEAVEAYIRACNTHGWTVPTGFREMAYGGASNQGPAYPY</sequence>
<dbReference type="Gene3D" id="3.90.228.10">
    <property type="match status" value="1"/>
</dbReference>
<evidence type="ECO:0000259" key="6">
    <source>
        <dbReference type="PROSITE" id="PS50127"/>
    </source>
</evidence>
<feature type="domain" description="UBC core" evidence="6">
    <location>
        <begin position="1018"/>
        <end position="1190"/>
    </location>
</feature>
<evidence type="ECO:0000256" key="4">
    <source>
        <dbReference type="ARBA" id="ARBA00023027"/>
    </source>
</evidence>
<name>A0A8E2JWJ3_9PEZI</name>
<feature type="region of interest" description="Disordered" evidence="5">
    <location>
        <begin position="108"/>
        <end position="141"/>
    </location>
</feature>
<keyword evidence="8" id="KW-1185">Reference proteome</keyword>
<accession>A0A8E2JWJ3</accession>
<keyword evidence="4" id="KW-0520">NAD</keyword>
<dbReference type="AlphaFoldDB" id="A0A8E2JWJ3"/>
<dbReference type="SUPFAM" id="SSF56399">
    <property type="entry name" value="ADP-ribosylation"/>
    <property type="match status" value="1"/>
</dbReference>
<dbReference type="InterPro" id="IPR051838">
    <property type="entry name" value="ARTD_PARP"/>
</dbReference>
<feature type="compositionally biased region" description="Acidic residues" evidence="5">
    <location>
        <begin position="118"/>
        <end position="141"/>
    </location>
</feature>
<feature type="region of interest" description="Disordered" evidence="5">
    <location>
        <begin position="282"/>
        <end position="304"/>
    </location>
</feature>
<feature type="compositionally biased region" description="Polar residues" evidence="5">
    <location>
        <begin position="295"/>
        <end position="304"/>
    </location>
</feature>
<gene>
    <name evidence="7" type="ORF">AOQ84DRAFT_159414</name>
</gene>
<dbReference type="Gene3D" id="3.10.110.10">
    <property type="entry name" value="Ubiquitin Conjugating Enzyme"/>
    <property type="match status" value="1"/>
</dbReference>
<feature type="compositionally biased region" description="Basic and acidic residues" evidence="5">
    <location>
        <begin position="283"/>
        <end position="293"/>
    </location>
</feature>
<dbReference type="InterPro" id="IPR000608">
    <property type="entry name" value="UBC"/>
</dbReference>
<organism evidence="7 8">
    <name type="scientific">Glonium stellatum</name>
    <dbReference type="NCBI Taxonomy" id="574774"/>
    <lineage>
        <taxon>Eukaryota</taxon>
        <taxon>Fungi</taxon>
        <taxon>Dikarya</taxon>
        <taxon>Ascomycota</taxon>
        <taxon>Pezizomycotina</taxon>
        <taxon>Dothideomycetes</taxon>
        <taxon>Pleosporomycetidae</taxon>
        <taxon>Gloniales</taxon>
        <taxon>Gloniaceae</taxon>
        <taxon>Glonium</taxon>
    </lineage>
</organism>
<dbReference type="Pfam" id="PF00179">
    <property type="entry name" value="UQ_con"/>
    <property type="match status" value="1"/>
</dbReference>
<dbReference type="SUPFAM" id="SSF54495">
    <property type="entry name" value="UBC-like"/>
    <property type="match status" value="1"/>
</dbReference>
<dbReference type="FunFam" id="3.10.110.10:FF:000107">
    <property type="entry name" value="Ubiquitin conjugating enzyme, putative"/>
    <property type="match status" value="1"/>
</dbReference>
<evidence type="ECO:0000256" key="5">
    <source>
        <dbReference type="SAM" id="MobiDB-lite"/>
    </source>
</evidence>
<dbReference type="CDD" id="cd23802">
    <property type="entry name" value="UBCc_UBE2Q"/>
    <property type="match status" value="1"/>
</dbReference>
<keyword evidence="1" id="KW-0328">Glycosyltransferase</keyword>
<reference evidence="7 8" key="1">
    <citation type="journal article" date="2016" name="Nat. Commun.">
        <title>Ectomycorrhizal ecology is imprinted in the genome of the dominant symbiotic fungus Cenococcum geophilum.</title>
        <authorList>
            <consortium name="DOE Joint Genome Institute"/>
            <person name="Peter M."/>
            <person name="Kohler A."/>
            <person name="Ohm R.A."/>
            <person name="Kuo A."/>
            <person name="Krutzmann J."/>
            <person name="Morin E."/>
            <person name="Arend M."/>
            <person name="Barry K.W."/>
            <person name="Binder M."/>
            <person name="Choi C."/>
            <person name="Clum A."/>
            <person name="Copeland A."/>
            <person name="Grisel N."/>
            <person name="Haridas S."/>
            <person name="Kipfer T."/>
            <person name="LaButti K."/>
            <person name="Lindquist E."/>
            <person name="Lipzen A."/>
            <person name="Maire R."/>
            <person name="Meier B."/>
            <person name="Mihaltcheva S."/>
            <person name="Molinier V."/>
            <person name="Murat C."/>
            <person name="Poggeler S."/>
            <person name="Quandt C.A."/>
            <person name="Sperisen C."/>
            <person name="Tritt A."/>
            <person name="Tisserant E."/>
            <person name="Crous P.W."/>
            <person name="Henrissat B."/>
            <person name="Nehls U."/>
            <person name="Egli S."/>
            <person name="Spatafora J.W."/>
            <person name="Grigoriev I.V."/>
            <person name="Martin F.M."/>
        </authorList>
    </citation>
    <scope>NUCLEOTIDE SEQUENCE [LARGE SCALE GENOMIC DNA]</scope>
    <source>
        <strain evidence="7 8">CBS 207.34</strain>
    </source>
</reference>
<dbReference type="GO" id="GO:0016779">
    <property type="term" value="F:nucleotidyltransferase activity"/>
    <property type="evidence" value="ECO:0007669"/>
    <property type="project" value="UniProtKB-KW"/>
</dbReference>